<comment type="pathway">
    <text evidence="1 6">Carbohydrate biosynthesis; dTDP-L-rhamnose biosynthesis.</text>
</comment>
<dbReference type="Pfam" id="PF04321">
    <property type="entry name" value="RmlD_sub_bind"/>
    <property type="match status" value="1"/>
</dbReference>
<evidence type="ECO:0000259" key="7">
    <source>
        <dbReference type="Pfam" id="PF04321"/>
    </source>
</evidence>
<dbReference type="GO" id="GO:0008831">
    <property type="term" value="F:dTDP-4-dehydrorhamnose reductase activity"/>
    <property type="evidence" value="ECO:0007669"/>
    <property type="project" value="UniProtKB-EC"/>
</dbReference>
<dbReference type="Gene3D" id="3.90.25.10">
    <property type="entry name" value="UDP-galactose 4-epimerase, domain 1"/>
    <property type="match status" value="1"/>
</dbReference>
<dbReference type="PANTHER" id="PTHR10491:SF4">
    <property type="entry name" value="METHIONINE ADENOSYLTRANSFERASE 2 SUBUNIT BETA"/>
    <property type="match status" value="1"/>
</dbReference>
<dbReference type="AlphaFoldDB" id="A0A176XJR6"/>
<dbReference type="EC" id="1.1.1.133" evidence="3 6"/>
<evidence type="ECO:0000256" key="2">
    <source>
        <dbReference type="ARBA" id="ARBA00010944"/>
    </source>
</evidence>
<comment type="similarity">
    <text evidence="2 6">Belongs to the dTDP-4-dehydrorhamnose reductase family.</text>
</comment>
<dbReference type="GO" id="GO:0019305">
    <property type="term" value="P:dTDP-rhamnose biosynthetic process"/>
    <property type="evidence" value="ECO:0007669"/>
    <property type="project" value="UniProtKB-UniPathway"/>
</dbReference>
<dbReference type="UniPathway" id="UPA00124"/>
<dbReference type="PANTHER" id="PTHR10491">
    <property type="entry name" value="DTDP-4-DEHYDRORHAMNOSE REDUCTASE"/>
    <property type="match status" value="1"/>
</dbReference>
<comment type="function">
    <text evidence="6">Catalyzes the reduction of dTDP-6-deoxy-L-lyxo-4-hexulose to yield dTDP-L-rhamnose.</text>
</comment>
<proteinExistence type="inferred from homology"/>
<dbReference type="EMBL" id="LXPS01000001">
    <property type="protein sequence ID" value="OAE49785.1"/>
    <property type="molecule type" value="Genomic_DNA"/>
</dbReference>
<dbReference type="RefSeq" id="WP_063947020.1">
    <property type="nucleotide sequence ID" value="NZ_JBJDNA010000002.1"/>
</dbReference>
<dbReference type="InterPro" id="IPR036291">
    <property type="entry name" value="NAD(P)-bd_dom_sf"/>
</dbReference>
<keyword evidence="6" id="KW-0560">Oxidoreductase</keyword>
<dbReference type="NCBIfam" id="TIGR01214">
    <property type="entry name" value="rmlD"/>
    <property type="match status" value="1"/>
</dbReference>
<sequence length="297" mass="31764">MRLAVTGKNGQVVSALQALASAELEIVALGRPELDLAQSETVLKALREVKPDAVVSAAAYTAVDKAESEPEIAFAVNRDGARAVALAASELGIPVIHLSTDYVFEGTKATAYVESDPTGPSSVYGHSKLEGENAVAASNPDHAILRTAWVYSEYGNNFVKTMLRLGETRDEINVVSDQFGCPSSANDIATAIVDIARRLSSDPSPRLRGVFHLSGTGETNWADFAKQIFAFSAENGGKSVVVNDITTAQYPTPARRPVNSRLDCSKLEEIYGIRLPNWQTSTRAVVSALARSKKETP</sequence>
<comment type="caution">
    <text evidence="8">The sequence shown here is derived from an EMBL/GenBank/DDBJ whole genome shotgun (WGS) entry which is preliminary data.</text>
</comment>
<reference evidence="8 9" key="1">
    <citation type="submission" date="2016-05" db="EMBL/GenBank/DDBJ databases">
        <authorList>
            <person name="Lavstsen T."/>
            <person name="Jespersen J.S."/>
        </authorList>
    </citation>
    <scope>NUCLEOTIDE SEQUENCE [LARGE SCALE GENOMIC DNA]</scope>
    <source>
        <strain evidence="8 9">KCJ1736</strain>
    </source>
</reference>
<evidence type="ECO:0000313" key="8">
    <source>
        <dbReference type="EMBL" id="OAE49785.1"/>
    </source>
</evidence>
<organism evidence="8 9">
    <name type="scientific">Agrobacterium tumefaciens</name>
    <dbReference type="NCBI Taxonomy" id="358"/>
    <lineage>
        <taxon>Bacteria</taxon>
        <taxon>Pseudomonadati</taxon>
        <taxon>Pseudomonadota</taxon>
        <taxon>Alphaproteobacteria</taxon>
        <taxon>Hyphomicrobiales</taxon>
        <taxon>Rhizobiaceae</taxon>
        <taxon>Rhizobium/Agrobacterium group</taxon>
        <taxon>Agrobacterium</taxon>
        <taxon>Agrobacterium tumefaciens complex</taxon>
    </lineage>
</organism>
<comment type="catalytic activity">
    <reaction evidence="5 6">
        <text>dTDP-beta-L-rhamnose + NADP(+) = dTDP-4-dehydro-beta-L-rhamnose + NADPH + H(+)</text>
        <dbReference type="Rhea" id="RHEA:21796"/>
        <dbReference type="ChEBI" id="CHEBI:15378"/>
        <dbReference type="ChEBI" id="CHEBI:57510"/>
        <dbReference type="ChEBI" id="CHEBI:57783"/>
        <dbReference type="ChEBI" id="CHEBI:58349"/>
        <dbReference type="ChEBI" id="CHEBI:62830"/>
        <dbReference type="EC" id="1.1.1.133"/>
    </reaction>
</comment>
<evidence type="ECO:0000256" key="6">
    <source>
        <dbReference type="RuleBase" id="RU364082"/>
    </source>
</evidence>
<gene>
    <name evidence="8" type="ORF">A7J57_16590</name>
</gene>
<dbReference type="Gene3D" id="3.40.50.720">
    <property type="entry name" value="NAD(P)-binding Rossmann-like Domain"/>
    <property type="match status" value="1"/>
</dbReference>
<comment type="cofactor">
    <cofactor evidence="6">
        <name>Mg(2+)</name>
        <dbReference type="ChEBI" id="CHEBI:18420"/>
    </cofactor>
    <text evidence="6">Binds 1 Mg(2+) ion per monomer.</text>
</comment>
<evidence type="ECO:0000313" key="9">
    <source>
        <dbReference type="Proteomes" id="UP000077098"/>
    </source>
</evidence>
<feature type="domain" description="RmlD-like substrate binding" evidence="7">
    <location>
        <begin position="1"/>
        <end position="289"/>
    </location>
</feature>
<evidence type="ECO:0000256" key="4">
    <source>
        <dbReference type="ARBA" id="ARBA00017099"/>
    </source>
</evidence>
<protein>
    <recommendedName>
        <fullName evidence="4 6">dTDP-4-dehydrorhamnose reductase</fullName>
        <ecNumber evidence="3 6">1.1.1.133</ecNumber>
    </recommendedName>
</protein>
<name>A0A176XJR6_AGRTU</name>
<evidence type="ECO:0000256" key="1">
    <source>
        <dbReference type="ARBA" id="ARBA00004781"/>
    </source>
</evidence>
<dbReference type="CDD" id="cd05254">
    <property type="entry name" value="dTDP_HR_like_SDR_e"/>
    <property type="match status" value="1"/>
</dbReference>
<accession>A0A176XJR6</accession>
<dbReference type="InterPro" id="IPR005913">
    <property type="entry name" value="dTDP_dehydrorham_reduct"/>
</dbReference>
<keyword evidence="6" id="KW-0521">NADP</keyword>
<dbReference type="InterPro" id="IPR029903">
    <property type="entry name" value="RmlD-like-bd"/>
</dbReference>
<evidence type="ECO:0000256" key="3">
    <source>
        <dbReference type="ARBA" id="ARBA00012929"/>
    </source>
</evidence>
<dbReference type="Proteomes" id="UP000077098">
    <property type="component" value="Unassembled WGS sequence"/>
</dbReference>
<evidence type="ECO:0000256" key="5">
    <source>
        <dbReference type="ARBA" id="ARBA00048200"/>
    </source>
</evidence>
<dbReference type="SUPFAM" id="SSF51735">
    <property type="entry name" value="NAD(P)-binding Rossmann-fold domains"/>
    <property type="match status" value="1"/>
</dbReference>